<evidence type="ECO:0000256" key="1">
    <source>
        <dbReference type="SAM" id="Phobius"/>
    </source>
</evidence>
<feature type="transmembrane region" description="Helical" evidence="1">
    <location>
        <begin position="213"/>
        <end position="234"/>
    </location>
</feature>
<feature type="transmembrane region" description="Helical" evidence="1">
    <location>
        <begin position="98"/>
        <end position="119"/>
    </location>
</feature>
<name>A0A9X1JZT7_9FLAO</name>
<evidence type="ECO:0000313" key="2">
    <source>
        <dbReference type="EMBL" id="MBW2937666.1"/>
    </source>
</evidence>
<sequence length="243" mass="26159">MDATNKTISSNMVPGISNDLTNQLSEDINNMLSFAIHNGLPINPEVNTLVQNSSVDDLFGAYNLLLKKVSPATPKSIQYTKSLYDNSTKKTLLNKLPLVRNLILLALVFLSAFIITSLFPEVNNDSLDEGIMSNSGKSLLLNLVFLASVSGLGVVFYMLKDVSSSVKDGTLIPEDTIYYVALVVLGVIAGLIMSEILSLYNSDPNGINLFNKSVLALTGGFSSDAIFSILQGVINKIKSIFTG</sequence>
<proteinExistence type="predicted"/>
<dbReference type="RefSeq" id="WP_219052084.1">
    <property type="nucleotide sequence ID" value="NZ_JAHWDP010000002.1"/>
</dbReference>
<feature type="transmembrane region" description="Helical" evidence="1">
    <location>
        <begin position="139"/>
        <end position="159"/>
    </location>
</feature>
<protein>
    <submittedName>
        <fullName evidence="2">Uncharacterized protein</fullName>
    </submittedName>
</protein>
<keyword evidence="1" id="KW-0812">Transmembrane</keyword>
<feature type="transmembrane region" description="Helical" evidence="1">
    <location>
        <begin position="179"/>
        <end position="201"/>
    </location>
</feature>
<organism evidence="2 3">
    <name type="scientific">Halomarinibacterium sedimenti</name>
    <dbReference type="NCBI Taxonomy" id="2857106"/>
    <lineage>
        <taxon>Bacteria</taxon>
        <taxon>Pseudomonadati</taxon>
        <taxon>Bacteroidota</taxon>
        <taxon>Flavobacteriia</taxon>
        <taxon>Flavobacteriales</taxon>
        <taxon>Flavobacteriaceae</taxon>
        <taxon>Halomarinibacterium</taxon>
    </lineage>
</organism>
<gene>
    <name evidence="2" type="ORF">KXJ69_06080</name>
</gene>
<keyword evidence="3" id="KW-1185">Reference proteome</keyword>
<keyword evidence="1" id="KW-0472">Membrane</keyword>
<evidence type="ECO:0000313" key="3">
    <source>
        <dbReference type="Proteomes" id="UP001138686"/>
    </source>
</evidence>
<dbReference type="EMBL" id="JAHWDP010000002">
    <property type="protein sequence ID" value="MBW2937666.1"/>
    <property type="molecule type" value="Genomic_DNA"/>
</dbReference>
<keyword evidence="1" id="KW-1133">Transmembrane helix</keyword>
<dbReference type="Proteomes" id="UP001138686">
    <property type="component" value="Unassembled WGS sequence"/>
</dbReference>
<comment type="caution">
    <text evidence="2">The sequence shown here is derived from an EMBL/GenBank/DDBJ whole genome shotgun (WGS) entry which is preliminary data.</text>
</comment>
<dbReference type="AlphaFoldDB" id="A0A9X1JZT7"/>
<reference evidence="2" key="1">
    <citation type="submission" date="2021-07" db="EMBL/GenBank/DDBJ databases">
        <title>Aureisphaera sp. CAU 1614 isolated from sea sediment.</title>
        <authorList>
            <person name="Kim W."/>
        </authorList>
    </citation>
    <scope>NUCLEOTIDE SEQUENCE</scope>
    <source>
        <strain evidence="2">CAU 1614</strain>
    </source>
</reference>
<accession>A0A9X1JZT7</accession>